<accession>A0A7I8VDN3</accession>
<keyword evidence="9" id="KW-0175">Coiled coil</keyword>
<evidence type="ECO:0000256" key="8">
    <source>
        <dbReference type="ARBA" id="ARBA00081861"/>
    </source>
</evidence>
<evidence type="ECO:0000256" key="7">
    <source>
        <dbReference type="ARBA" id="ARBA00072013"/>
    </source>
</evidence>
<dbReference type="InterPro" id="IPR035969">
    <property type="entry name" value="Rab-GAP_TBC_sf"/>
</dbReference>
<evidence type="ECO:0000256" key="2">
    <source>
        <dbReference type="ARBA" id="ARBA00022468"/>
    </source>
</evidence>
<comment type="subcellular location">
    <subcellularLocation>
        <location evidence="1">Cytoplasm</location>
    </subcellularLocation>
</comment>
<proteinExistence type="predicted"/>
<dbReference type="SUPFAM" id="SSF47923">
    <property type="entry name" value="Ypt/Rab-GAP domain of gyp1p"/>
    <property type="match status" value="2"/>
</dbReference>
<protein>
    <recommendedName>
        <fullName evidence="7">TBC1 domain family member 4</fullName>
    </recommendedName>
    <alternativeName>
        <fullName evidence="8">Akt substrate of 160 kDa</fullName>
    </alternativeName>
</protein>
<feature type="domain" description="Rab-GAP TBC" evidence="10">
    <location>
        <begin position="178"/>
        <end position="378"/>
    </location>
</feature>
<dbReference type="Gene3D" id="1.10.10.2750">
    <property type="match status" value="1"/>
</dbReference>
<dbReference type="GO" id="GO:0005737">
    <property type="term" value="C:cytoplasm"/>
    <property type="evidence" value="ECO:0007669"/>
    <property type="project" value="UniProtKB-SubCell"/>
</dbReference>
<name>A0A7I8VDN3_9ANNE</name>
<dbReference type="GO" id="GO:0032869">
    <property type="term" value="P:cellular response to insulin stimulus"/>
    <property type="evidence" value="ECO:0007669"/>
    <property type="project" value="UniProtKB-ARBA"/>
</dbReference>
<sequence length="606" mass="69635">METSFANSSKWMTAFTNAIRIVSLSPVFSEQLDEKKNEEERKPLLRRKSSIDDCVLLRKCSTDSELISSYRDRRVIKSNSGSLNDLTEESKPLLLSNSEGIIVYLGDGHCPQCEEIQQDFRHIETAHQDAAEAKRLKLDYDEITPCLKEVTKEWTAMLSFPKDKPIARNILLKAVRDGVPRKLRGDIWQLLVSQNKLQGRSSITDNEIESSWAMNTPYYDLLKELTTHQHSILIDLGRTFPAHPYFSKNLGTGQLALFNILKAYSLLDKEVGYCQGLSFVAGVLLMHMDEEDAFDTFRYLMFNMGFRRQYRPDMMALQSQMYQLSRLLHDMHPDLHEHLEKHQIAPALYAAPWFLTLFASQFPLGFVARVFDLILHEGRDVVLKVAIILLGSHRELIKQCNSLETIVEFLKTTLPEMGIIQMERVFNQTFEMDIARQLHGYEIEFHVLQEELLSRPSKEGDEDNTIDSVERLHQTQAIIKSLKTQNLELLEQLQNANGRIRSLEDELQLVYDSQTKMKNHVRQLELERAALIKLTSEGGRTDLNVSTTITDSPIHNPVSSRIIYESSNLNLNKETNLEKHVQEIVRKKSDVEHPINEIDSSNLPAV</sequence>
<evidence type="ECO:0000256" key="4">
    <source>
        <dbReference type="ARBA" id="ARBA00022490"/>
    </source>
</evidence>
<dbReference type="AlphaFoldDB" id="A0A7I8VDN3"/>
<dbReference type="InterPro" id="IPR000195">
    <property type="entry name" value="Rab-GAP-TBC_dom"/>
</dbReference>
<dbReference type="Gene3D" id="1.10.472.80">
    <property type="entry name" value="Ypt/Rab-GAP domain of gyp1p, domain 3"/>
    <property type="match status" value="1"/>
</dbReference>
<keyword evidence="6" id="KW-0007">Acetylation</keyword>
<keyword evidence="12" id="KW-1185">Reference proteome</keyword>
<dbReference type="InterPro" id="IPR050302">
    <property type="entry name" value="Rab_GAP_TBC_domain"/>
</dbReference>
<evidence type="ECO:0000256" key="6">
    <source>
        <dbReference type="ARBA" id="ARBA00022990"/>
    </source>
</evidence>
<evidence type="ECO:0000259" key="10">
    <source>
        <dbReference type="PROSITE" id="PS50086"/>
    </source>
</evidence>
<evidence type="ECO:0000313" key="12">
    <source>
        <dbReference type="Proteomes" id="UP000549394"/>
    </source>
</evidence>
<gene>
    <name evidence="11" type="ORF">DGYR_LOCUS3312</name>
</gene>
<dbReference type="Gene3D" id="1.10.8.270">
    <property type="entry name" value="putative rabgap domain of human tbc1 domain family member 14 like domains"/>
    <property type="match status" value="1"/>
</dbReference>
<organism evidence="11 12">
    <name type="scientific">Dimorphilus gyrociliatus</name>
    <dbReference type="NCBI Taxonomy" id="2664684"/>
    <lineage>
        <taxon>Eukaryota</taxon>
        <taxon>Metazoa</taxon>
        <taxon>Spiralia</taxon>
        <taxon>Lophotrochozoa</taxon>
        <taxon>Annelida</taxon>
        <taxon>Polychaeta</taxon>
        <taxon>Polychaeta incertae sedis</taxon>
        <taxon>Dinophilidae</taxon>
        <taxon>Dimorphilus</taxon>
    </lineage>
</organism>
<dbReference type="SMART" id="SM00164">
    <property type="entry name" value="TBC"/>
    <property type="match status" value="1"/>
</dbReference>
<dbReference type="FunFam" id="1.10.8.270:FF:000001">
    <property type="entry name" value="TBC1 domain family member 1"/>
    <property type="match status" value="1"/>
</dbReference>
<dbReference type="OrthoDB" id="295078at2759"/>
<evidence type="ECO:0000256" key="9">
    <source>
        <dbReference type="SAM" id="Coils"/>
    </source>
</evidence>
<feature type="coiled-coil region" evidence="9">
    <location>
        <begin position="479"/>
        <end position="513"/>
    </location>
</feature>
<keyword evidence="5" id="KW-0677">Repeat</keyword>
<dbReference type="GO" id="GO:0005096">
    <property type="term" value="F:GTPase activator activity"/>
    <property type="evidence" value="ECO:0007669"/>
    <property type="project" value="UniProtKB-KW"/>
</dbReference>
<dbReference type="EMBL" id="CAJFCJ010000005">
    <property type="protein sequence ID" value="CAD5114474.1"/>
    <property type="molecule type" value="Genomic_DNA"/>
</dbReference>
<evidence type="ECO:0000256" key="3">
    <source>
        <dbReference type="ARBA" id="ARBA00022481"/>
    </source>
</evidence>
<keyword evidence="4" id="KW-0963">Cytoplasm</keyword>
<dbReference type="PROSITE" id="PS50086">
    <property type="entry name" value="TBC_RABGAP"/>
    <property type="match status" value="1"/>
</dbReference>
<evidence type="ECO:0000313" key="11">
    <source>
        <dbReference type="EMBL" id="CAD5114474.1"/>
    </source>
</evidence>
<dbReference type="FunFam" id="1.10.472.80:FF:000003">
    <property type="entry name" value="Putative TBC1 domain family member 1"/>
    <property type="match status" value="1"/>
</dbReference>
<dbReference type="PANTHER" id="PTHR47219:SF16">
    <property type="entry name" value="GTPASE ACTIVATING PROTEIN"/>
    <property type="match status" value="1"/>
</dbReference>
<comment type="caution">
    <text evidence="11">The sequence shown here is derived from an EMBL/GenBank/DDBJ whole genome shotgun (WGS) entry which is preliminary data.</text>
</comment>
<evidence type="ECO:0000256" key="1">
    <source>
        <dbReference type="ARBA" id="ARBA00004496"/>
    </source>
</evidence>
<reference evidence="11 12" key="1">
    <citation type="submission" date="2020-08" db="EMBL/GenBank/DDBJ databases">
        <authorList>
            <person name="Hejnol A."/>
        </authorList>
    </citation>
    <scope>NUCLEOTIDE SEQUENCE [LARGE SCALE GENOMIC DNA]</scope>
</reference>
<dbReference type="Proteomes" id="UP000549394">
    <property type="component" value="Unassembled WGS sequence"/>
</dbReference>
<dbReference type="PANTHER" id="PTHR47219">
    <property type="entry name" value="RAB GTPASE-ACTIVATING PROTEIN 1-LIKE"/>
    <property type="match status" value="1"/>
</dbReference>
<keyword evidence="2" id="KW-0343">GTPase activation</keyword>
<keyword evidence="3" id="KW-0488">Methylation</keyword>
<dbReference type="FunFam" id="1.10.10.2750:FF:000002">
    <property type="entry name" value="TBC1 domain family member 4"/>
    <property type="match status" value="1"/>
</dbReference>
<dbReference type="Pfam" id="PF00566">
    <property type="entry name" value="RabGAP-TBC"/>
    <property type="match status" value="1"/>
</dbReference>
<evidence type="ECO:0000256" key="5">
    <source>
        <dbReference type="ARBA" id="ARBA00022737"/>
    </source>
</evidence>